<reference evidence="4 5" key="1">
    <citation type="submission" date="2013-11" db="EMBL/GenBank/DDBJ databases">
        <title>Genome sequencing of Stegodyphus mimosarum.</title>
        <authorList>
            <person name="Bechsgaard J."/>
        </authorList>
    </citation>
    <scope>NUCLEOTIDE SEQUENCE [LARGE SCALE GENOMIC DNA]</scope>
</reference>
<comment type="subcellular location">
    <subcellularLocation>
        <location evidence="2">Nucleus</location>
    </subcellularLocation>
</comment>
<name>A0A087T4B9_STEMI</name>
<comment type="cofactor">
    <cofactor evidence="2">
        <name>a divalent metal cation</name>
        <dbReference type="ChEBI" id="CHEBI:60240"/>
    </cofactor>
</comment>
<evidence type="ECO:0000256" key="1">
    <source>
        <dbReference type="ARBA" id="ARBA00006562"/>
    </source>
</evidence>
<dbReference type="STRING" id="407821.A0A087T4B9"/>
<dbReference type="GO" id="GO:0005634">
    <property type="term" value="C:nucleus"/>
    <property type="evidence" value="ECO:0007669"/>
    <property type="project" value="UniProtKB-SubCell"/>
</dbReference>
<dbReference type="PANTHER" id="PTHR12395:SF9">
    <property type="entry name" value="DECAPPING AND EXORIBONUCLEASE PROTEIN"/>
    <property type="match status" value="1"/>
</dbReference>
<keyword evidence="2" id="KW-0378">Hydrolase</keyword>
<dbReference type="InterPro" id="IPR013961">
    <property type="entry name" value="RAI1"/>
</dbReference>
<sequence length="219" mass="25216">MHQTLHWILENEKSLNSHYRSPVDFITVRGTLVLVMCTPYAKGSYHSQWEICATKFNGTIYFSAIDTDIDKAEQTNASLKYLLCQSWGYKFEQYMTTDTIDGNPDIWSTTHQLEEYCVMLENILNSHSLLYKAEIDAVVPHRFPRPGSGDTTCYTELKTSRSLTTIAQDYNFRRYKLVAWWAQSLLAGIPEIICGMRNDNGIVHSLKIFRVNSIPNEVK</sequence>
<evidence type="ECO:0000313" key="5">
    <source>
        <dbReference type="Proteomes" id="UP000054359"/>
    </source>
</evidence>
<dbReference type="Proteomes" id="UP000054359">
    <property type="component" value="Unassembled WGS sequence"/>
</dbReference>
<keyword evidence="2" id="KW-0479">Metal-binding</keyword>
<dbReference type="GO" id="GO:0004518">
    <property type="term" value="F:nuclease activity"/>
    <property type="evidence" value="ECO:0007669"/>
    <property type="project" value="UniProtKB-KW"/>
</dbReference>
<organism evidence="4 5">
    <name type="scientific">Stegodyphus mimosarum</name>
    <name type="common">African social velvet spider</name>
    <dbReference type="NCBI Taxonomy" id="407821"/>
    <lineage>
        <taxon>Eukaryota</taxon>
        <taxon>Metazoa</taxon>
        <taxon>Ecdysozoa</taxon>
        <taxon>Arthropoda</taxon>
        <taxon>Chelicerata</taxon>
        <taxon>Arachnida</taxon>
        <taxon>Araneae</taxon>
        <taxon>Araneomorphae</taxon>
        <taxon>Entelegynae</taxon>
        <taxon>Eresoidea</taxon>
        <taxon>Eresidae</taxon>
        <taxon>Stegodyphus</taxon>
    </lineage>
</organism>
<evidence type="ECO:0000313" key="4">
    <source>
        <dbReference type="EMBL" id="KFM59958.1"/>
    </source>
</evidence>
<accession>A0A087T4B9</accession>
<dbReference type="GO" id="GO:0000956">
    <property type="term" value="P:nuclear-transcribed mRNA catabolic process"/>
    <property type="evidence" value="ECO:0007669"/>
    <property type="project" value="TreeGrafter"/>
</dbReference>
<dbReference type="OMA" id="HWILENE"/>
<proteinExistence type="inferred from homology"/>
<dbReference type="GO" id="GO:0046872">
    <property type="term" value="F:metal ion binding"/>
    <property type="evidence" value="ECO:0007669"/>
    <property type="project" value="UniProtKB-KW"/>
</dbReference>
<dbReference type="Pfam" id="PF08652">
    <property type="entry name" value="RAI1"/>
    <property type="match status" value="1"/>
</dbReference>
<feature type="domain" description="RAI1-like" evidence="3">
    <location>
        <begin position="2"/>
        <end position="219"/>
    </location>
</feature>
<gene>
    <name evidence="4" type="ORF">X975_14868</name>
</gene>
<keyword evidence="5" id="KW-1185">Reference proteome</keyword>
<dbReference type="AlphaFoldDB" id="A0A087T4B9"/>
<dbReference type="GO" id="GO:0000166">
    <property type="term" value="F:nucleotide binding"/>
    <property type="evidence" value="ECO:0007669"/>
    <property type="project" value="UniProtKB-KW"/>
</dbReference>
<evidence type="ECO:0000259" key="3">
    <source>
        <dbReference type="Pfam" id="PF08652"/>
    </source>
</evidence>
<keyword evidence="2" id="KW-0694">RNA-binding</keyword>
<comment type="similarity">
    <text evidence="1 2">Belongs to the DXO/Dom3Z family.</text>
</comment>
<keyword evidence="2" id="KW-0547">Nucleotide-binding</keyword>
<feature type="non-terminal residue" evidence="4">
    <location>
        <position position="219"/>
    </location>
</feature>
<dbReference type="GO" id="GO:0005829">
    <property type="term" value="C:cytosol"/>
    <property type="evidence" value="ECO:0007669"/>
    <property type="project" value="TreeGrafter"/>
</dbReference>
<evidence type="ECO:0000256" key="2">
    <source>
        <dbReference type="RuleBase" id="RU367113"/>
    </source>
</evidence>
<dbReference type="GO" id="GO:0003723">
    <property type="term" value="F:RNA binding"/>
    <property type="evidence" value="ECO:0007669"/>
    <property type="project" value="UniProtKB-KW"/>
</dbReference>
<dbReference type="InterPro" id="IPR039039">
    <property type="entry name" value="RAI1-like_fam"/>
</dbReference>
<keyword evidence="2" id="KW-0539">Nucleus</keyword>
<dbReference type="OrthoDB" id="5853397at2759"/>
<dbReference type="GO" id="GO:0110155">
    <property type="term" value="P:NAD-cap decapping"/>
    <property type="evidence" value="ECO:0007669"/>
    <property type="project" value="TreeGrafter"/>
</dbReference>
<dbReference type="PANTHER" id="PTHR12395">
    <property type="entry name" value="DOM-3 RELATED"/>
    <property type="match status" value="1"/>
</dbReference>
<dbReference type="EMBL" id="KK113363">
    <property type="protein sequence ID" value="KFM59958.1"/>
    <property type="molecule type" value="Genomic_DNA"/>
</dbReference>
<comment type="function">
    <text evidence="2">Decapping enzyme for NAD-capped RNAs: specifically hydrolyzes the nicotinamide adenine dinucleotide (NAD) cap from a subset of RNAs by removing the entire NAD moiety from the 5'-end of an NAD-capped RNA.</text>
</comment>
<dbReference type="GO" id="GO:0034353">
    <property type="term" value="F:mRNA 5'-diphosphatase activity"/>
    <property type="evidence" value="ECO:0007669"/>
    <property type="project" value="TreeGrafter"/>
</dbReference>
<keyword evidence="2" id="KW-0540">Nuclease</keyword>
<protein>
    <recommendedName>
        <fullName evidence="2">Decapping nuclease</fullName>
        <ecNumber evidence="2">3.6.1.-</ecNumber>
    </recommendedName>
</protein>
<dbReference type="EC" id="3.6.1.-" evidence="2"/>